<dbReference type="EnsemblPlants" id="QL93p0404_0094:mrna">
    <property type="protein sequence ID" value="QL93p0404_0094:mrna"/>
    <property type="gene ID" value="QL93p0404_0094"/>
</dbReference>
<dbReference type="Proteomes" id="UP000594261">
    <property type="component" value="Unassembled WGS sequence"/>
</dbReference>
<dbReference type="Gramene" id="QL93p0404_0094:mrna">
    <property type="protein sequence ID" value="QL93p0404_0094:mrna"/>
    <property type="gene ID" value="QL93p0404_0094"/>
</dbReference>
<keyword evidence="2" id="KW-1185">Reference proteome</keyword>
<dbReference type="PANTHER" id="PTHR33103">
    <property type="entry name" value="OS01G0153900 PROTEIN"/>
    <property type="match status" value="1"/>
</dbReference>
<dbReference type="PANTHER" id="PTHR33103:SF19">
    <property type="entry name" value="OS09G0544700 PROTEIN"/>
    <property type="match status" value="1"/>
</dbReference>
<dbReference type="KEGG" id="qlo:115965932"/>
<evidence type="ECO:0000313" key="1">
    <source>
        <dbReference type="EnsemblPlants" id="QL93p0404_0094:mrna"/>
    </source>
</evidence>
<proteinExistence type="predicted"/>
<name>A0A7N2RFG9_QUELO</name>
<gene>
    <name evidence="1" type="primary">LOC115973169</name>
</gene>
<accession>A0A7N2RFG9</accession>
<evidence type="ECO:0000313" key="2">
    <source>
        <dbReference type="Proteomes" id="UP000594261"/>
    </source>
</evidence>
<dbReference type="AlphaFoldDB" id="A0A7N2RFG9"/>
<reference evidence="1" key="1">
    <citation type="submission" date="2021-01" db="UniProtKB">
        <authorList>
            <consortium name="EnsemblPlants"/>
        </authorList>
    </citation>
    <scope>IDENTIFICATION</scope>
</reference>
<protein>
    <submittedName>
        <fullName evidence="1">Uncharacterized protein</fullName>
    </submittedName>
</protein>
<dbReference type="GeneID" id="115973169"/>
<dbReference type="InParanoid" id="A0A7N2RFG9"/>
<sequence>MLGSLVNIHDSIINLSPSIGSRMRSGLHCHSSNGVKEAPYLVMDDLEVKLLSTLSLLMLFNEFHVKDGDLEEKVVEMGRDEGLKLLKVSLLSKDLTQVFLPTVKEEV</sequence>
<organism evidence="1 2">
    <name type="scientific">Quercus lobata</name>
    <name type="common">Valley oak</name>
    <dbReference type="NCBI Taxonomy" id="97700"/>
    <lineage>
        <taxon>Eukaryota</taxon>
        <taxon>Viridiplantae</taxon>
        <taxon>Streptophyta</taxon>
        <taxon>Embryophyta</taxon>
        <taxon>Tracheophyta</taxon>
        <taxon>Spermatophyta</taxon>
        <taxon>Magnoliopsida</taxon>
        <taxon>eudicotyledons</taxon>
        <taxon>Gunneridae</taxon>
        <taxon>Pentapetalae</taxon>
        <taxon>rosids</taxon>
        <taxon>fabids</taxon>
        <taxon>Fagales</taxon>
        <taxon>Fagaceae</taxon>
        <taxon>Quercus</taxon>
    </lineage>
</organism>
<dbReference type="Pfam" id="PF05056">
    <property type="entry name" value="DUF674"/>
    <property type="match status" value="1"/>
</dbReference>
<dbReference type="RefSeq" id="XP_030949278.1">
    <property type="nucleotide sequence ID" value="XM_031093418.1"/>
</dbReference>
<dbReference type="InterPro" id="IPR007750">
    <property type="entry name" value="DUF674"/>
</dbReference>
<dbReference type="KEGG" id="qlo:115973169"/>